<evidence type="ECO:0000313" key="2">
    <source>
        <dbReference type="Proteomes" id="UP000694918"/>
    </source>
</evidence>
<dbReference type="RefSeq" id="XP_011014113.1">
    <property type="nucleotide sequence ID" value="XM_011015811.1"/>
</dbReference>
<dbReference type="PANTHER" id="PTHR45978:SF1">
    <property type="entry name" value="SPX DOMAIN-CONTAINING PROTEIN"/>
    <property type="match status" value="1"/>
</dbReference>
<organism evidence="2 4">
    <name type="scientific">Populus euphratica</name>
    <name type="common">Euphrates poplar</name>
    <dbReference type="NCBI Taxonomy" id="75702"/>
    <lineage>
        <taxon>Eukaryota</taxon>
        <taxon>Viridiplantae</taxon>
        <taxon>Streptophyta</taxon>
        <taxon>Embryophyta</taxon>
        <taxon>Tracheophyta</taxon>
        <taxon>Spermatophyta</taxon>
        <taxon>Magnoliopsida</taxon>
        <taxon>eudicotyledons</taxon>
        <taxon>Gunneridae</taxon>
        <taxon>Pentapetalae</taxon>
        <taxon>rosids</taxon>
        <taxon>fabids</taxon>
        <taxon>Malpighiales</taxon>
        <taxon>Salicaceae</taxon>
        <taxon>Saliceae</taxon>
        <taxon>Populus</taxon>
    </lineage>
</organism>
<accession>A0AAJ6XCS4</accession>
<reference evidence="3 4" key="1">
    <citation type="submission" date="2025-04" db="UniProtKB">
        <authorList>
            <consortium name="RefSeq"/>
        </authorList>
    </citation>
    <scope>IDENTIFICATION</scope>
</reference>
<evidence type="ECO:0000313" key="4">
    <source>
        <dbReference type="RefSeq" id="XP_011014114.1"/>
    </source>
</evidence>
<dbReference type="AlphaFoldDB" id="A0AAJ6XCS4"/>
<feature type="domain" description="SPX" evidence="1">
    <location>
        <begin position="1"/>
        <end position="161"/>
    </location>
</feature>
<dbReference type="PANTHER" id="PTHR45978">
    <property type="entry name" value="SPX DOMAIN-CONTAINING PROTEIN 3"/>
    <property type="match status" value="1"/>
</dbReference>
<dbReference type="InterPro" id="IPR031142">
    <property type="entry name" value="SPX_prot"/>
</dbReference>
<dbReference type="Proteomes" id="UP000694918">
    <property type="component" value="Unplaced"/>
</dbReference>
<dbReference type="RefSeq" id="XP_011014114.1">
    <property type="nucleotide sequence ID" value="XM_011015812.1"/>
</dbReference>
<dbReference type="GO" id="GO:0016036">
    <property type="term" value="P:cellular response to phosphate starvation"/>
    <property type="evidence" value="ECO:0007669"/>
    <property type="project" value="InterPro"/>
</dbReference>
<dbReference type="KEGG" id="peu:105117979"/>
<protein>
    <submittedName>
        <fullName evidence="3 4">SPX domain-containing protein 1-like</fullName>
    </submittedName>
</protein>
<proteinExistence type="predicted"/>
<name>A0AAJ6XCS4_POPEU</name>
<sequence length="194" mass="23179">MKYRKRLRDEIERVLPEWKGQFICYKGLKKQLKLINPRLSRDRRMGDDRSGFATGRFLDVNNNIRERIGFSRLLHSELNKVNAFYFDKEEDYVIRLKEMQLRAGNLDRNEEKLQVQRDILNLHAEMVLLLHYGVLNFTGLVKIVKKHNKRTGTSFHFSSMPRVMQRPLFSTDLLYELMRQCEKMLDGLFLSKQP</sequence>
<evidence type="ECO:0000259" key="1">
    <source>
        <dbReference type="PROSITE" id="PS51382"/>
    </source>
</evidence>
<dbReference type="PROSITE" id="PS51382">
    <property type="entry name" value="SPX"/>
    <property type="match status" value="1"/>
</dbReference>
<gene>
    <name evidence="3 4" type="primary">LOC105117979</name>
</gene>
<dbReference type="GeneID" id="105117979"/>
<dbReference type="InterPro" id="IPR004331">
    <property type="entry name" value="SPX_dom"/>
</dbReference>
<evidence type="ECO:0000313" key="3">
    <source>
        <dbReference type="RefSeq" id="XP_011014113.1"/>
    </source>
</evidence>
<dbReference type="CDD" id="cd14481">
    <property type="entry name" value="SPX_AtSPX1_like"/>
    <property type="match status" value="1"/>
</dbReference>
<keyword evidence="2" id="KW-1185">Reference proteome</keyword>